<feature type="domain" description="N-acetyltransferase" evidence="3">
    <location>
        <begin position="3"/>
        <end position="145"/>
    </location>
</feature>
<dbReference type="Pfam" id="PF00583">
    <property type="entry name" value="Acetyltransf_1"/>
    <property type="match status" value="1"/>
</dbReference>
<dbReference type="AlphaFoldDB" id="A0A344UKE8"/>
<protein>
    <submittedName>
        <fullName evidence="4">GNAT family N-acetyltransferase</fullName>
    </submittedName>
</protein>
<keyword evidence="1 4" id="KW-0808">Transferase</keyword>
<name>A0A344UKE8_9NEIS</name>
<evidence type="ECO:0000313" key="4">
    <source>
        <dbReference type="EMBL" id="AXE35746.1"/>
    </source>
</evidence>
<reference evidence="4 5" key="1">
    <citation type="submission" date="2018-05" db="EMBL/GenBank/DDBJ databases">
        <title>Genome sequencing, assembly and analysis of the novel insecticidal bacterium, Chromobacterium phragmitis.</title>
        <authorList>
            <person name="Sparks M.E."/>
            <person name="Blackburn M.B."/>
            <person name="Gundersen-Rindal D.E."/>
        </authorList>
    </citation>
    <scope>NUCLEOTIDE SEQUENCE [LARGE SCALE GENOMIC DNA]</scope>
    <source>
        <strain evidence="4">IIBBL 274-1</strain>
    </source>
</reference>
<proteinExistence type="predicted"/>
<dbReference type="SUPFAM" id="SSF55729">
    <property type="entry name" value="Acyl-CoA N-acyltransferases (Nat)"/>
    <property type="match status" value="1"/>
</dbReference>
<dbReference type="PANTHER" id="PTHR43877">
    <property type="entry name" value="AMINOALKYLPHOSPHONATE N-ACETYLTRANSFERASE-RELATED-RELATED"/>
    <property type="match status" value="1"/>
</dbReference>
<gene>
    <name evidence="4" type="ORF">DK843_16380</name>
</gene>
<dbReference type="InterPro" id="IPR000182">
    <property type="entry name" value="GNAT_dom"/>
</dbReference>
<accession>A0A344UKE8</accession>
<dbReference type="InterPro" id="IPR016181">
    <property type="entry name" value="Acyl_CoA_acyltransferase"/>
</dbReference>
<dbReference type="InterPro" id="IPR050832">
    <property type="entry name" value="Bact_Acetyltransf"/>
</dbReference>
<dbReference type="GO" id="GO:0016747">
    <property type="term" value="F:acyltransferase activity, transferring groups other than amino-acyl groups"/>
    <property type="evidence" value="ECO:0007669"/>
    <property type="project" value="InterPro"/>
</dbReference>
<dbReference type="PROSITE" id="PS51186">
    <property type="entry name" value="GNAT"/>
    <property type="match status" value="1"/>
</dbReference>
<keyword evidence="2" id="KW-0012">Acyltransferase</keyword>
<evidence type="ECO:0000256" key="1">
    <source>
        <dbReference type="ARBA" id="ARBA00022679"/>
    </source>
</evidence>
<sequence>MTLAIRAAQAADAGALAGIYLACRREMPYAPLAHGDAAVHAWFADALLPAGDVWLAERDGEIAGFAACSERDGQFWLDQLYVAARHQRSGVGQALMEQILTGRPQACRLQVFQANAGARRFYEAHGFQLLSLGDGHDNEERCPDALYQWRPDTKE</sequence>
<dbReference type="Gene3D" id="3.40.630.30">
    <property type="match status" value="1"/>
</dbReference>
<evidence type="ECO:0000259" key="3">
    <source>
        <dbReference type="PROSITE" id="PS51186"/>
    </source>
</evidence>
<dbReference type="RefSeq" id="WP_114073803.1">
    <property type="nucleotide sequence ID" value="NZ_CP029554.1"/>
</dbReference>
<evidence type="ECO:0000313" key="5">
    <source>
        <dbReference type="Proteomes" id="UP000252038"/>
    </source>
</evidence>
<organism evidence="4 5">
    <name type="scientific">Chromobacterium phragmitis</name>
    <dbReference type="NCBI Taxonomy" id="2202141"/>
    <lineage>
        <taxon>Bacteria</taxon>
        <taxon>Pseudomonadati</taxon>
        <taxon>Pseudomonadota</taxon>
        <taxon>Betaproteobacteria</taxon>
        <taxon>Neisseriales</taxon>
        <taxon>Chromobacteriaceae</taxon>
        <taxon>Chromobacterium</taxon>
    </lineage>
</organism>
<dbReference type="KEGG" id="chrb:DK843_16380"/>
<dbReference type="EMBL" id="CP029554">
    <property type="protein sequence ID" value="AXE35746.1"/>
    <property type="molecule type" value="Genomic_DNA"/>
</dbReference>
<evidence type="ECO:0000256" key="2">
    <source>
        <dbReference type="ARBA" id="ARBA00023315"/>
    </source>
</evidence>
<dbReference type="Proteomes" id="UP000252038">
    <property type="component" value="Chromosome"/>
</dbReference>
<dbReference type="CDD" id="cd04301">
    <property type="entry name" value="NAT_SF"/>
    <property type="match status" value="1"/>
</dbReference>